<dbReference type="InterPro" id="IPR036942">
    <property type="entry name" value="Beta-barrel_TonB_sf"/>
</dbReference>
<sequence>MRALAAALLWSCAAWGQVSSGTLLGDVRDSSGALVPGAHIVARNAATDFVRMAVSNGSGSYTLDGLAAGSYSIRAEKAGFQVTVASEVVLEVNQKARLDFELKPGESNSSVDVAADVTQLQTADSTAGYFFETSAVASLPLVGRNIISLVTVGPGAIPRQLSGFYHDTITDLQGNRGMVGLNHPINGGRSTMNMYLLDGANNTDRNTFSIAVVPPLESVQEFRVQSSLAAAEFPNAGGGVIDVVTKSGGQKLHGSAYEYLRNEAADAHSFFDDPSLPRPVFRQNQFGGSIGGRVPLPSTFFFAAYDGLRGQAAASSLHLFPNTTLRAGDFTGRNPIFDPLNADTVTGQRAPLPGNRIPASRIDGIARKYVDTYLPLPNRPEGNTNYLDSTPDRHDNDSASGRLDHQFRDGSSLFGRYTINDERGRLGRAFPERPSLENLRAQQVSLGYLRTGSNWSSEGRLSYTRLRVFNIPESAFQKDVMAELGLTGFSSDPFFYGLPYFLVTNFETVIDTTTLPQVQRDNLWNASANYARVSGKHNWKAGFQWLIFQLNYLQSRYPRGQYQFNGAFTNDPAHPDTTGDAFADFLLGYPQNTQRNAGDAVAYLRQHNYGLFLQDDWRLTSRLTVNLGLRYERFSPYTEQRGHLFNLDYSTLPAAPRLVGGSQAVEPNRRNFAPRVGLAWRLPGIAGRDSQTVLRAGYGLFYSPEIAIETYDLVRNALRNETNQTNGLLPVLTIADGFPRNSSLGLPSYFGLDRHAATPYMQQWNFSLQRELGAVGVVDVSYVGSKGTHLGRLRRFNTSLHVETGENLDPRPGDLQSLRTFPQLGPIFQRQHISNSSYNSLQVKGERRLSKGLSFLLAFVWSKSIDDSDAVTLGLYDSWSAQDERNLRLERGLSFFNSGRRLSGGFVYNVPRLPFLKPVFRGWQASGLLTFQDGTPLNPVYFTVDIANSGTPNRPDLVPGQSVQLPASERSIARYFNPDAFQTPKPYTFGNAGRNILPAPGNGVVDAALQRRFQVRERLALSFRMEGFNIMNHPNIGIPIPNPDFGPFFGRIVAAGEPRRFQFALRTDF</sequence>
<evidence type="ECO:0000256" key="8">
    <source>
        <dbReference type="SAM" id="MobiDB-lite"/>
    </source>
</evidence>
<dbReference type="InterPro" id="IPR039426">
    <property type="entry name" value="TonB-dep_rcpt-like"/>
</dbReference>
<proteinExistence type="predicted"/>
<dbReference type="PANTHER" id="PTHR30069">
    <property type="entry name" value="TONB-DEPENDENT OUTER MEMBRANE RECEPTOR"/>
    <property type="match status" value="1"/>
</dbReference>
<name>A0A7S7NRM9_PALFE</name>
<evidence type="ECO:0000259" key="10">
    <source>
        <dbReference type="Pfam" id="PF25183"/>
    </source>
</evidence>
<dbReference type="GO" id="GO:0030246">
    <property type="term" value="F:carbohydrate binding"/>
    <property type="evidence" value="ECO:0007669"/>
    <property type="project" value="InterPro"/>
</dbReference>
<keyword evidence="12" id="KW-1185">Reference proteome</keyword>
<feature type="signal peptide" evidence="9">
    <location>
        <begin position="1"/>
        <end position="16"/>
    </location>
</feature>
<keyword evidence="6" id="KW-0472">Membrane</keyword>
<keyword evidence="7" id="KW-0998">Cell outer membrane</keyword>
<dbReference type="SUPFAM" id="SSF56935">
    <property type="entry name" value="Porins"/>
    <property type="match status" value="1"/>
</dbReference>
<keyword evidence="5 9" id="KW-0732">Signal</keyword>
<dbReference type="Pfam" id="PF13620">
    <property type="entry name" value="CarboxypepD_reg"/>
    <property type="match status" value="1"/>
</dbReference>
<dbReference type="KEGG" id="pfer:IRI77_00380"/>
<gene>
    <name evidence="11" type="ORF">IRI77_00380</name>
</gene>
<dbReference type="SUPFAM" id="SSF49452">
    <property type="entry name" value="Starch-binding domain-like"/>
    <property type="match status" value="1"/>
</dbReference>
<dbReference type="InterPro" id="IPR013784">
    <property type="entry name" value="Carb-bd-like_fold"/>
</dbReference>
<dbReference type="AlphaFoldDB" id="A0A7S7NRM9"/>
<dbReference type="EMBL" id="CP063849">
    <property type="protein sequence ID" value="QOY88455.1"/>
    <property type="molecule type" value="Genomic_DNA"/>
</dbReference>
<feature type="chain" id="PRO_5032745664" evidence="9">
    <location>
        <begin position="17"/>
        <end position="1069"/>
    </location>
</feature>
<feature type="region of interest" description="Disordered" evidence="8">
    <location>
        <begin position="380"/>
        <end position="402"/>
    </location>
</feature>
<dbReference type="Pfam" id="PF25183">
    <property type="entry name" value="OMP_b-brl_4"/>
    <property type="match status" value="1"/>
</dbReference>
<keyword evidence="11" id="KW-0675">Receptor</keyword>
<feature type="domain" description="TonB-dependent transporter Oar-like beta-barrel" evidence="10">
    <location>
        <begin position="244"/>
        <end position="1062"/>
    </location>
</feature>
<evidence type="ECO:0000256" key="3">
    <source>
        <dbReference type="ARBA" id="ARBA00022452"/>
    </source>
</evidence>
<keyword evidence="2" id="KW-0813">Transport</keyword>
<keyword evidence="4" id="KW-0812">Transmembrane</keyword>
<evidence type="ECO:0000256" key="4">
    <source>
        <dbReference type="ARBA" id="ARBA00022692"/>
    </source>
</evidence>
<dbReference type="Gene3D" id="2.40.170.20">
    <property type="entry name" value="TonB-dependent receptor, beta-barrel domain"/>
    <property type="match status" value="1"/>
</dbReference>
<dbReference type="GO" id="GO:0015344">
    <property type="term" value="F:siderophore uptake transmembrane transporter activity"/>
    <property type="evidence" value="ECO:0007669"/>
    <property type="project" value="TreeGrafter"/>
</dbReference>
<evidence type="ECO:0000313" key="12">
    <source>
        <dbReference type="Proteomes" id="UP000593892"/>
    </source>
</evidence>
<evidence type="ECO:0000256" key="1">
    <source>
        <dbReference type="ARBA" id="ARBA00004571"/>
    </source>
</evidence>
<accession>A0A7S7NRM9</accession>
<protein>
    <submittedName>
        <fullName evidence="11">TonB-dependent receptor</fullName>
    </submittedName>
</protein>
<dbReference type="Proteomes" id="UP000593892">
    <property type="component" value="Chromosome"/>
</dbReference>
<dbReference type="Gene3D" id="2.60.40.1120">
    <property type="entry name" value="Carboxypeptidase-like, regulatory domain"/>
    <property type="match status" value="1"/>
</dbReference>
<keyword evidence="3" id="KW-1134">Transmembrane beta strand</keyword>
<evidence type="ECO:0000313" key="11">
    <source>
        <dbReference type="EMBL" id="QOY88455.1"/>
    </source>
</evidence>
<dbReference type="GO" id="GO:0009279">
    <property type="term" value="C:cell outer membrane"/>
    <property type="evidence" value="ECO:0007669"/>
    <property type="project" value="UniProtKB-SubCell"/>
</dbReference>
<dbReference type="PANTHER" id="PTHR30069:SF29">
    <property type="entry name" value="HEMOGLOBIN AND HEMOGLOBIN-HAPTOGLOBIN-BINDING PROTEIN 1-RELATED"/>
    <property type="match status" value="1"/>
</dbReference>
<evidence type="ECO:0000256" key="2">
    <source>
        <dbReference type="ARBA" id="ARBA00022448"/>
    </source>
</evidence>
<evidence type="ECO:0000256" key="5">
    <source>
        <dbReference type="ARBA" id="ARBA00022729"/>
    </source>
</evidence>
<dbReference type="InterPro" id="IPR057601">
    <property type="entry name" value="Oar-like_b-barrel"/>
</dbReference>
<evidence type="ECO:0000256" key="7">
    <source>
        <dbReference type="ARBA" id="ARBA00023237"/>
    </source>
</evidence>
<reference evidence="11 12" key="1">
    <citation type="submission" date="2020-10" db="EMBL/GenBank/DDBJ databases">
        <title>Complete genome sequence of Paludibaculum fermentans P105T, a facultatively anaerobic acidobacterium capable of dissimilatory Fe(III) reduction.</title>
        <authorList>
            <person name="Dedysh S.N."/>
            <person name="Beletsky A.V."/>
            <person name="Kulichevskaya I.S."/>
            <person name="Mardanov A.V."/>
            <person name="Ravin N.V."/>
        </authorList>
    </citation>
    <scope>NUCLEOTIDE SEQUENCE [LARGE SCALE GENOMIC DNA]</scope>
    <source>
        <strain evidence="11 12">P105</strain>
    </source>
</reference>
<evidence type="ECO:0000256" key="6">
    <source>
        <dbReference type="ARBA" id="ARBA00023136"/>
    </source>
</evidence>
<dbReference type="RefSeq" id="WP_194450117.1">
    <property type="nucleotide sequence ID" value="NZ_CP063849.1"/>
</dbReference>
<organism evidence="11 12">
    <name type="scientific">Paludibaculum fermentans</name>
    <dbReference type="NCBI Taxonomy" id="1473598"/>
    <lineage>
        <taxon>Bacteria</taxon>
        <taxon>Pseudomonadati</taxon>
        <taxon>Acidobacteriota</taxon>
        <taxon>Terriglobia</taxon>
        <taxon>Bryobacterales</taxon>
        <taxon>Bryobacteraceae</taxon>
        <taxon>Paludibaculum</taxon>
    </lineage>
</organism>
<evidence type="ECO:0000256" key="9">
    <source>
        <dbReference type="SAM" id="SignalP"/>
    </source>
</evidence>
<comment type="subcellular location">
    <subcellularLocation>
        <location evidence="1">Cell outer membrane</location>
        <topology evidence="1">Multi-pass membrane protein</topology>
    </subcellularLocation>
</comment>
<dbReference type="GO" id="GO:0044718">
    <property type="term" value="P:siderophore transmembrane transport"/>
    <property type="evidence" value="ECO:0007669"/>
    <property type="project" value="TreeGrafter"/>
</dbReference>
<feature type="compositionally biased region" description="Basic and acidic residues" evidence="8">
    <location>
        <begin position="390"/>
        <end position="402"/>
    </location>
</feature>